<dbReference type="Gene3D" id="3.40.50.1000">
    <property type="entry name" value="HAD superfamily/HAD-like"/>
    <property type="match status" value="1"/>
</dbReference>
<dbReference type="GO" id="GO:0000287">
    <property type="term" value="F:magnesium ion binding"/>
    <property type="evidence" value="ECO:0007669"/>
    <property type="project" value="TreeGrafter"/>
</dbReference>
<dbReference type="SUPFAM" id="SSF56784">
    <property type="entry name" value="HAD-like"/>
    <property type="match status" value="1"/>
</dbReference>
<evidence type="ECO:0000313" key="2">
    <source>
        <dbReference type="Proteomes" id="UP000192727"/>
    </source>
</evidence>
<dbReference type="RefSeq" id="WP_083038082.1">
    <property type="nucleotide sequence ID" value="NZ_CP020557.1"/>
</dbReference>
<dbReference type="NCBIfam" id="TIGR01484">
    <property type="entry name" value="HAD-SF-IIB"/>
    <property type="match status" value="1"/>
</dbReference>
<dbReference type="SFLD" id="SFLDG01140">
    <property type="entry name" value="C2.B:_Phosphomannomutase_and_P"/>
    <property type="match status" value="1"/>
</dbReference>
<dbReference type="EMBL" id="CP020557">
    <property type="protein sequence ID" value="ARF66613.1"/>
    <property type="molecule type" value="Genomic_DNA"/>
</dbReference>
<dbReference type="SFLD" id="SFLDS00003">
    <property type="entry name" value="Haloacid_Dehalogenase"/>
    <property type="match status" value="1"/>
</dbReference>
<proteinExistence type="predicted"/>
<organism evidence="1 2">
    <name type="scientific">Paenibacillus larvae subsp. pulvifaciens</name>
    <dbReference type="NCBI Taxonomy" id="1477"/>
    <lineage>
        <taxon>Bacteria</taxon>
        <taxon>Bacillati</taxon>
        <taxon>Bacillota</taxon>
        <taxon>Bacilli</taxon>
        <taxon>Bacillales</taxon>
        <taxon>Paenibacillaceae</taxon>
        <taxon>Paenibacillus</taxon>
    </lineage>
</organism>
<dbReference type="NCBIfam" id="TIGR00099">
    <property type="entry name" value="Cof-subfamily"/>
    <property type="match status" value="1"/>
</dbReference>
<dbReference type="Proteomes" id="UP000192727">
    <property type="component" value="Chromosome"/>
</dbReference>
<reference evidence="1 2" key="1">
    <citation type="submission" date="2017-03" db="EMBL/GenBank/DDBJ databases">
        <title>Paenibacillus larvae genome sequencing.</title>
        <authorList>
            <person name="Dingman D.W."/>
        </authorList>
    </citation>
    <scope>NUCLEOTIDE SEQUENCE [LARGE SCALE GENOMIC DNA]</scope>
    <source>
        <strain evidence="1 2">SAG 10367</strain>
    </source>
</reference>
<dbReference type="PANTHER" id="PTHR10000:SF8">
    <property type="entry name" value="HAD SUPERFAMILY HYDROLASE-LIKE, TYPE 3"/>
    <property type="match status" value="1"/>
</dbReference>
<dbReference type="InterPro" id="IPR023214">
    <property type="entry name" value="HAD_sf"/>
</dbReference>
<dbReference type="PANTHER" id="PTHR10000">
    <property type="entry name" value="PHOSPHOSERINE PHOSPHATASE"/>
    <property type="match status" value="1"/>
</dbReference>
<dbReference type="Gene3D" id="3.30.1240.10">
    <property type="match status" value="1"/>
</dbReference>
<dbReference type="GO" id="GO:0005829">
    <property type="term" value="C:cytosol"/>
    <property type="evidence" value="ECO:0007669"/>
    <property type="project" value="TreeGrafter"/>
</dbReference>
<dbReference type="NCBIfam" id="NF007806">
    <property type="entry name" value="PRK10513.1"/>
    <property type="match status" value="1"/>
</dbReference>
<evidence type="ECO:0000313" key="1">
    <source>
        <dbReference type="EMBL" id="ARF66613.1"/>
    </source>
</evidence>
<dbReference type="InterPro" id="IPR006379">
    <property type="entry name" value="HAD-SF_hydro_IIB"/>
</dbReference>
<dbReference type="InterPro" id="IPR000150">
    <property type="entry name" value="Cof"/>
</dbReference>
<gene>
    <name evidence="1" type="ORF">B7C51_00570</name>
</gene>
<dbReference type="InterPro" id="IPR036412">
    <property type="entry name" value="HAD-like_sf"/>
</dbReference>
<dbReference type="Pfam" id="PF08282">
    <property type="entry name" value="Hydrolase_3"/>
    <property type="match status" value="1"/>
</dbReference>
<sequence>MYKLIAVDMDGTLLGDNHAISEASKKAIQEAREQGVQVVLATGRPLVGIEKFLEELDLISEQNYAICYNGSVVQNTGTGEVIAKQILNGQDLHQLYGLSLELGVNIHAFSRSGLITPKASKYTRHEADLNGIDFQVADFKKIGADEDIIKIMFVDEEERLSRAISRLPQSVKEAYTIVQSSPFFLEFLNKRAHKGEGVKKLAEHLGISREEIICVGDAGNDLHMIEYAGLGVAMGNAFNEIKHAADFITKTNNEDGVAHVIETFILGNKGRCSASAE</sequence>
<dbReference type="SFLD" id="SFLDG01144">
    <property type="entry name" value="C2.B.4:_PGP_Like"/>
    <property type="match status" value="1"/>
</dbReference>
<protein>
    <submittedName>
        <fullName evidence="1">Sugar-phosphatase</fullName>
    </submittedName>
</protein>
<dbReference type="PROSITE" id="PS01229">
    <property type="entry name" value="COF_2"/>
    <property type="match status" value="1"/>
</dbReference>
<accession>A0A1V0UMW6</accession>
<name>A0A1V0UMW6_9BACL</name>
<dbReference type="AlphaFoldDB" id="A0A1V0UMW6"/>
<dbReference type="GO" id="GO:0016791">
    <property type="term" value="F:phosphatase activity"/>
    <property type="evidence" value="ECO:0007669"/>
    <property type="project" value="TreeGrafter"/>
</dbReference>
<dbReference type="CDD" id="cd07516">
    <property type="entry name" value="HAD_Pase"/>
    <property type="match status" value="1"/>
</dbReference>